<feature type="transmembrane region" description="Helical" evidence="7">
    <location>
        <begin position="282"/>
        <end position="300"/>
    </location>
</feature>
<dbReference type="InterPro" id="IPR017871">
    <property type="entry name" value="ABC_transporter-like_CS"/>
</dbReference>
<evidence type="ECO:0000256" key="3">
    <source>
        <dbReference type="ARBA" id="ARBA00022741"/>
    </source>
</evidence>
<sequence>MKTFKRLLGYAFPLRHYIPEYVIYTIVGVIFGLFNFVMLIPMMDTLFNKEAVIKAIPLPEFSYSIQYFKDLFNHYYTSLVLNGGPIHALVFVCCIIATCTIIANLGRYMASRTMIRMRMKILENLRNTLFRRLLGQSLSFYHNRQKGDILSVVTNDVQEVENTIVNSVQVLLRDPFVIVSTFILLFIISAKLTLFTIFFFPISGYLISYISKKLKKKGYYSQEMLGKILNVSEESLGNIKVIQGFGGESFVEGKFAKVNKGFTKISRSLFNQRELASPISELLGIVVVVILIIYGGYLILGEDGTLTAPAFIAYIGAYSQIIQPAKNISNAITGLQKGLVAGERIFAMIDEPVKIEDSPDAEPVASFDKNIEYKNVTFRYDQQNVLQDVSLNIEKGRMIALVGRSGSGKSTMVDLLPRFYDVTEGQLLLDGKDVKGLKLRDLRHLMGIVSQEAILFNDSVFNNIAFGQPDADPGAVIKAAKIANAHEFIENLENGYETTIGDRGMKLSGGQRQRLTIARAIFKNPPILILDEATSALDTESEKLVQDALDKVMQSRTTIVIAHRLSTIQHAHEIIVMDKGHIVEKGTHDMLMQNNGTYKKLVEMQEFK</sequence>
<evidence type="ECO:0000259" key="8">
    <source>
        <dbReference type="PROSITE" id="PS50893"/>
    </source>
</evidence>
<dbReference type="PROSITE" id="PS50929">
    <property type="entry name" value="ABC_TM1F"/>
    <property type="match status" value="1"/>
</dbReference>
<keyword evidence="3" id="KW-0547">Nucleotide-binding</keyword>
<keyword evidence="5 7" id="KW-1133">Transmembrane helix</keyword>
<feature type="transmembrane region" description="Helical" evidence="7">
    <location>
        <begin position="194"/>
        <end position="211"/>
    </location>
</feature>
<dbReference type="PANTHER" id="PTHR43394:SF1">
    <property type="entry name" value="ATP-BINDING CASSETTE SUB-FAMILY B MEMBER 10, MITOCHONDRIAL"/>
    <property type="match status" value="1"/>
</dbReference>
<feature type="transmembrane region" description="Helical" evidence="7">
    <location>
        <begin position="86"/>
        <end position="110"/>
    </location>
</feature>
<evidence type="ECO:0000313" key="11">
    <source>
        <dbReference type="Proteomes" id="UP000220133"/>
    </source>
</evidence>
<dbReference type="InterPro" id="IPR003593">
    <property type="entry name" value="AAA+_ATPase"/>
</dbReference>
<dbReference type="CDD" id="cd18552">
    <property type="entry name" value="ABC_6TM_MsbA_like"/>
    <property type="match status" value="1"/>
</dbReference>
<evidence type="ECO:0000256" key="6">
    <source>
        <dbReference type="ARBA" id="ARBA00023136"/>
    </source>
</evidence>
<dbReference type="FunFam" id="3.40.50.300:FF:000218">
    <property type="entry name" value="Multidrug ABC transporter ATP-binding protein"/>
    <property type="match status" value="1"/>
</dbReference>
<evidence type="ECO:0000259" key="9">
    <source>
        <dbReference type="PROSITE" id="PS50929"/>
    </source>
</evidence>
<dbReference type="InterPro" id="IPR011527">
    <property type="entry name" value="ABC1_TM_dom"/>
</dbReference>
<reference evidence="10 11" key="1">
    <citation type="submission" date="2017-10" db="EMBL/GenBank/DDBJ databases">
        <title>Paenichitinophaga pekingensis gen. nov., sp. nov., isolated from activated sludge.</title>
        <authorList>
            <person name="Jin D."/>
            <person name="Kong X."/>
            <person name="Deng Y."/>
            <person name="Bai Z."/>
        </authorList>
    </citation>
    <scope>NUCLEOTIDE SEQUENCE [LARGE SCALE GENOMIC DNA]</scope>
    <source>
        <strain evidence="10 11">13</strain>
    </source>
</reference>
<feature type="transmembrane region" description="Helical" evidence="7">
    <location>
        <begin position="170"/>
        <end position="188"/>
    </location>
</feature>
<dbReference type="PANTHER" id="PTHR43394">
    <property type="entry name" value="ATP-DEPENDENT PERMEASE MDL1, MITOCHONDRIAL"/>
    <property type="match status" value="1"/>
</dbReference>
<dbReference type="EMBL" id="CP023777">
    <property type="protein sequence ID" value="ATL46914.1"/>
    <property type="molecule type" value="Genomic_DNA"/>
</dbReference>
<accession>A0A291QST6</accession>
<evidence type="ECO:0000313" key="10">
    <source>
        <dbReference type="EMBL" id="ATL46914.1"/>
    </source>
</evidence>
<dbReference type="Proteomes" id="UP000220133">
    <property type="component" value="Chromosome"/>
</dbReference>
<dbReference type="Gene3D" id="1.20.1560.10">
    <property type="entry name" value="ABC transporter type 1, transmembrane domain"/>
    <property type="match status" value="1"/>
</dbReference>
<dbReference type="InterPro" id="IPR039421">
    <property type="entry name" value="Type_1_exporter"/>
</dbReference>
<dbReference type="Gene3D" id="3.40.50.300">
    <property type="entry name" value="P-loop containing nucleotide triphosphate hydrolases"/>
    <property type="match status" value="1"/>
</dbReference>
<dbReference type="AlphaFoldDB" id="A0A291QST6"/>
<keyword evidence="4 10" id="KW-0067">ATP-binding</keyword>
<dbReference type="GO" id="GO:0005886">
    <property type="term" value="C:plasma membrane"/>
    <property type="evidence" value="ECO:0007669"/>
    <property type="project" value="UniProtKB-SubCell"/>
</dbReference>
<name>A0A291QST6_9BACT</name>
<dbReference type="GO" id="GO:0016887">
    <property type="term" value="F:ATP hydrolysis activity"/>
    <property type="evidence" value="ECO:0007669"/>
    <property type="project" value="InterPro"/>
</dbReference>
<dbReference type="KEGG" id="cbae:COR50_06810"/>
<evidence type="ECO:0000256" key="1">
    <source>
        <dbReference type="ARBA" id="ARBA00004651"/>
    </source>
</evidence>
<dbReference type="Pfam" id="PF00664">
    <property type="entry name" value="ABC_membrane"/>
    <property type="match status" value="1"/>
</dbReference>
<keyword evidence="6 7" id="KW-0472">Membrane</keyword>
<dbReference type="Pfam" id="PF00005">
    <property type="entry name" value="ABC_tran"/>
    <property type="match status" value="1"/>
</dbReference>
<dbReference type="SUPFAM" id="SSF90123">
    <property type="entry name" value="ABC transporter transmembrane region"/>
    <property type="match status" value="1"/>
</dbReference>
<protein>
    <submittedName>
        <fullName evidence="10">Antibiotic ABC transporter ATP-binding protein</fullName>
    </submittedName>
</protein>
<evidence type="ECO:0000256" key="7">
    <source>
        <dbReference type="SAM" id="Phobius"/>
    </source>
</evidence>
<evidence type="ECO:0000256" key="5">
    <source>
        <dbReference type="ARBA" id="ARBA00022989"/>
    </source>
</evidence>
<evidence type="ECO:0000256" key="2">
    <source>
        <dbReference type="ARBA" id="ARBA00022692"/>
    </source>
</evidence>
<dbReference type="CDD" id="cd03251">
    <property type="entry name" value="ABCC_MsbA"/>
    <property type="match status" value="1"/>
</dbReference>
<dbReference type="SUPFAM" id="SSF52540">
    <property type="entry name" value="P-loop containing nucleoside triphosphate hydrolases"/>
    <property type="match status" value="1"/>
</dbReference>
<dbReference type="SMART" id="SM00382">
    <property type="entry name" value="AAA"/>
    <property type="match status" value="1"/>
</dbReference>
<comment type="subcellular location">
    <subcellularLocation>
        <location evidence="1">Cell membrane</location>
        <topology evidence="1">Multi-pass membrane protein</topology>
    </subcellularLocation>
</comment>
<dbReference type="PROSITE" id="PS50893">
    <property type="entry name" value="ABC_TRANSPORTER_2"/>
    <property type="match status" value="1"/>
</dbReference>
<feature type="domain" description="ABC transmembrane type-1" evidence="9">
    <location>
        <begin position="22"/>
        <end position="337"/>
    </location>
</feature>
<dbReference type="InterPro" id="IPR027417">
    <property type="entry name" value="P-loop_NTPase"/>
</dbReference>
<dbReference type="OrthoDB" id="9780296at2"/>
<dbReference type="InterPro" id="IPR036640">
    <property type="entry name" value="ABC1_TM_sf"/>
</dbReference>
<feature type="domain" description="ABC transporter" evidence="8">
    <location>
        <begin position="371"/>
        <end position="604"/>
    </location>
</feature>
<evidence type="ECO:0000256" key="4">
    <source>
        <dbReference type="ARBA" id="ARBA00022840"/>
    </source>
</evidence>
<feature type="transmembrane region" description="Helical" evidence="7">
    <location>
        <begin position="21"/>
        <end position="40"/>
    </location>
</feature>
<dbReference type="RefSeq" id="WP_098193300.1">
    <property type="nucleotide sequence ID" value="NZ_CP023777.1"/>
</dbReference>
<dbReference type="GO" id="GO:0015421">
    <property type="term" value="F:ABC-type oligopeptide transporter activity"/>
    <property type="evidence" value="ECO:0007669"/>
    <property type="project" value="TreeGrafter"/>
</dbReference>
<dbReference type="GO" id="GO:0005524">
    <property type="term" value="F:ATP binding"/>
    <property type="evidence" value="ECO:0007669"/>
    <property type="project" value="UniProtKB-KW"/>
</dbReference>
<proteinExistence type="predicted"/>
<dbReference type="PROSITE" id="PS00211">
    <property type="entry name" value="ABC_TRANSPORTER_1"/>
    <property type="match status" value="1"/>
</dbReference>
<keyword evidence="2 7" id="KW-0812">Transmembrane</keyword>
<organism evidence="10 11">
    <name type="scientific">Chitinophaga caeni</name>
    <dbReference type="NCBI Taxonomy" id="2029983"/>
    <lineage>
        <taxon>Bacteria</taxon>
        <taxon>Pseudomonadati</taxon>
        <taxon>Bacteroidota</taxon>
        <taxon>Chitinophagia</taxon>
        <taxon>Chitinophagales</taxon>
        <taxon>Chitinophagaceae</taxon>
        <taxon>Chitinophaga</taxon>
    </lineage>
</organism>
<keyword evidence="11" id="KW-1185">Reference proteome</keyword>
<dbReference type="InterPro" id="IPR003439">
    <property type="entry name" value="ABC_transporter-like_ATP-bd"/>
</dbReference>
<gene>
    <name evidence="10" type="ORF">COR50_06810</name>
</gene>